<dbReference type="OrthoDB" id="3680625at2"/>
<dbReference type="CDD" id="cd00093">
    <property type="entry name" value="HTH_XRE"/>
    <property type="match status" value="1"/>
</dbReference>
<proteinExistence type="predicted"/>
<dbReference type="Gene3D" id="1.10.260.40">
    <property type="entry name" value="lambda repressor-like DNA-binding domains"/>
    <property type="match status" value="1"/>
</dbReference>
<dbReference type="InterPro" id="IPR001387">
    <property type="entry name" value="Cro/C1-type_HTH"/>
</dbReference>
<dbReference type="Proteomes" id="UP000290408">
    <property type="component" value="Chromosome"/>
</dbReference>
<dbReference type="AlphaFoldDB" id="A0A4P6MRB4"/>
<accession>A0A4P6MRB4</accession>
<evidence type="ECO:0000313" key="3">
    <source>
        <dbReference type="Proteomes" id="UP000290408"/>
    </source>
</evidence>
<dbReference type="GO" id="GO:0003677">
    <property type="term" value="F:DNA binding"/>
    <property type="evidence" value="ECO:0007669"/>
    <property type="project" value="InterPro"/>
</dbReference>
<protein>
    <recommendedName>
        <fullName evidence="1">HTH cro/C1-type domain-containing protein</fullName>
    </recommendedName>
</protein>
<organism evidence="2 3">
    <name type="scientific">Janibacter limosus</name>
    <dbReference type="NCBI Taxonomy" id="53458"/>
    <lineage>
        <taxon>Bacteria</taxon>
        <taxon>Bacillati</taxon>
        <taxon>Actinomycetota</taxon>
        <taxon>Actinomycetes</taxon>
        <taxon>Micrococcales</taxon>
        <taxon>Intrasporangiaceae</taxon>
        <taxon>Janibacter</taxon>
    </lineage>
</organism>
<reference evidence="2 3" key="1">
    <citation type="submission" date="2019-02" db="EMBL/GenBank/DDBJ databases">
        <title>Genomic data mining of an Antarctic deep-sea actinobacterium, Janibacterlimosus P3-3-X1.</title>
        <authorList>
            <person name="Liao L."/>
            <person name="Chen B."/>
        </authorList>
    </citation>
    <scope>NUCLEOTIDE SEQUENCE [LARGE SCALE GENOMIC DNA]</scope>
    <source>
        <strain evidence="2 3">P3-3-X1</strain>
    </source>
</reference>
<dbReference type="KEGG" id="jli:EXU32_02940"/>
<feature type="domain" description="HTH cro/C1-type" evidence="1">
    <location>
        <begin position="30"/>
        <end position="57"/>
    </location>
</feature>
<keyword evidence="3" id="KW-1185">Reference proteome</keyword>
<dbReference type="EMBL" id="CP036164">
    <property type="protein sequence ID" value="QBF45316.1"/>
    <property type="molecule type" value="Genomic_DNA"/>
</dbReference>
<evidence type="ECO:0000313" key="2">
    <source>
        <dbReference type="EMBL" id="QBF45316.1"/>
    </source>
</evidence>
<gene>
    <name evidence="2" type="ORF">EXU32_02940</name>
</gene>
<sequence length="156" mass="16738">MTEDIDSNLSRQRELYGASLRELADRVMTALGLTQGRLAEALGLSAPMLSQLLSGRRVKIGNPAVVQRLQELLATAEAAPGLTPDEIAARIAAAREVQGTFTTSRQPGEGDHVTAMAVLRRTASVDDLVDASRLIRDRHPRLAALLQEAAEDSTRG</sequence>
<evidence type="ECO:0000259" key="1">
    <source>
        <dbReference type="PROSITE" id="PS50943"/>
    </source>
</evidence>
<dbReference type="RefSeq" id="WP_130628556.1">
    <property type="nucleotide sequence ID" value="NZ_CP036164.1"/>
</dbReference>
<dbReference type="PROSITE" id="PS50943">
    <property type="entry name" value="HTH_CROC1"/>
    <property type="match status" value="1"/>
</dbReference>
<dbReference type="SUPFAM" id="SSF47413">
    <property type="entry name" value="lambda repressor-like DNA-binding domains"/>
    <property type="match status" value="1"/>
</dbReference>
<dbReference type="InterPro" id="IPR010982">
    <property type="entry name" value="Lambda_DNA-bd_dom_sf"/>
</dbReference>
<name>A0A4P6MRB4_9MICO</name>